<dbReference type="EMBL" id="PFFY01000064">
    <property type="protein sequence ID" value="PIW34027.1"/>
    <property type="molecule type" value="Genomic_DNA"/>
</dbReference>
<dbReference type="SUPFAM" id="SSF51445">
    <property type="entry name" value="(Trans)glycosidases"/>
    <property type="match status" value="1"/>
</dbReference>
<evidence type="ECO:0000259" key="1">
    <source>
        <dbReference type="Pfam" id="PF01120"/>
    </source>
</evidence>
<comment type="caution">
    <text evidence="2">The sequence shown here is derived from an EMBL/GenBank/DDBJ whole genome shotgun (WGS) entry which is preliminary data.</text>
</comment>
<dbReference type="Proteomes" id="UP000230025">
    <property type="component" value="Unassembled WGS sequence"/>
</dbReference>
<dbReference type="AlphaFoldDB" id="A0A2M7GZW4"/>
<protein>
    <recommendedName>
        <fullName evidence="1">Glycoside hydrolase family 29 N-terminal domain-containing protein</fullName>
    </recommendedName>
</protein>
<name>A0A2M7GZW4_9BACT</name>
<reference evidence="3" key="1">
    <citation type="submission" date="2017-09" db="EMBL/GenBank/DDBJ databases">
        <title>Depth-based differentiation of microbial function through sediment-hosted aquifers and enrichment of novel symbionts in the deep terrestrial subsurface.</title>
        <authorList>
            <person name="Probst A.J."/>
            <person name="Ladd B."/>
            <person name="Jarett J.K."/>
            <person name="Geller-Mcgrath D.E."/>
            <person name="Sieber C.M.K."/>
            <person name="Emerson J.B."/>
            <person name="Anantharaman K."/>
            <person name="Thomas B.C."/>
            <person name="Malmstrom R."/>
            <person name="Stieglmeier M."/>
            <person name="Klingl A."/>
            <person name="Woyke T."/>
            <person name="Ryan C.M."/>
            <person name="Banfield J.F."/>
        </authorList>
    </citation>
    <scope>NUCLEOTIDE SEQUENCE [LARGE SCALE GENOMIC DNA]</scope>
</reference>
<gene>
    <name evidence="2" type="ORF">COW28_01395</name>
</gene>
<dbReference type="GO" id="GO:0004560">
    <property type="term" value="F:alpha-L-fucosidase activity"/>
    <property type="evidence" value="ECO:0007669"/>
    <property type="project" value="InterPro"/>
</dbReference>
<evidence type="ECO:0000313" key="3">
    <source>
        <dbReference type="Proteomes" id="UP000230025"/>
    </source>
</evidence>
<dbReference type="InterPro" id="IPR057739">
    <property type="entry name" value="Glyco_hydro_29_N"/>
</dbReference>
<organism evidence="2 3">
    <name type="scientific">bacterium (Candidatus Ratteibacteria) CG15_BIG_FIL_POST_REV_8_21_14_020_41_12</name>
    <dbReference type="NCBI Taxonomy" id="2014291"/>
    <lineage>
        <taxon>Bacteria</taxon>
        <taxon>Candidatus Ratteibacteria</taxon>
    </lineage>
</organism>
<dbReference type="Pfam" id="PF01120">
    <property type="entry name" value="Alpha_L_fucos"/>
    <property type="match status" value="1"/>
</dbReference>
<dbReference type="Gene3D" id="3.20.20.80">
    <property type="entry name" value="Glycosidases"/>
    <property type="match status" value="1"/>
</dbReference>
<proteinExistence type="predicted"/>
<evidence type="ECO:0000313" key="2">
    <source>
        <dbReference type="EMBL" id="PIW34027.1"/>
    </source>
</evidence>
<dbReference type="GO" id="GO:0005975">
    <property type="term" value="P:carbohydrate metabolic process"/>
    <property type="evidence" value="ECO:0007669"/>
    <property type="project" value="InterPro"/>
</dbReference>
<feature type="domain" description="Glycoside hydrolase family 29 N-terminal" evidence="1">
    <location>
        <begin position="7"/>
        <end position="28"/>
    </location>
</feature>
<sequence>MKKGERIDWFKEARFGMFIHWGLYSILARDG</sequence>
<accession>A0A2M7GZW4</accession>
<dbReference type="InterPro" id="IPR017853">
    <property type="entry name" value="GH"/>
</dbReference>